<feature type="region of interest" description="Disordered" evidence="2">
    <location>
        <begin position="142"/>
        <end position="204"/>
    </location>
</feature>
<evidence type="ECO:0000256" key="1">
    <source>
        <dbReference type="SAM" id="Coils"/>
    </source>
</evidence>
<accession>A0A9P7ZYK7</accession>
<sequence>MEHKNPDPGPPPLRTSLPTPTHDADDADDATLSTRRDASGSSQHSSHEQSDQPLDPPMSSALNSQQPSSSGCTNTPDSVFAWQRLSQEALDQIAYNSRKQRNVRLKASPPVCAYCPAKRFTSMAMLSTHWRSKFHLAQVQKQEGTQPATKAHAVSVEPQADNPSTQQDVVMRNPDDVEKNFTDTLTAGSPNGSDAGADMAASPCSEHGTAVKNAVAGQCKLTGQQTAKQRKRKLERDRKRTRARMDLLSKITNLPRSEEEESSVKVVVDNGHLDDIATPQNDPSDVGTTNSQLVELEMNHPVESEASGSLVTPSAATTREENITLSQTMQHKQWSCTLCKTVWKRQKAWQGHLLSAQHMRHLLRAMQEITPPVRPAGKLDVMASMDPFGWGTGVGAVEEEEEDDEEEEGEDQNRDMVESGAAQGQPRINMLPKDGKNTRHSNVSEDDDDMDLGE</sequence>
<evidence type="ECO:0000313" key="3">
    <source>
        <dbReference type="EMBL" id="KAG9319169.1"/>
    </source>
</evidence>
<feature type="region of interest" description="Disordered" evidence="2">
    <location>
        <begin position="1"/>
        <end position="76"/>
    </location>
</feature>
<dbReference type="AlphaFoldDB" id="A0A9P7ZYK7"/>
<dbReference type="EMBL" id="JAIFTL010000569">
    <property type="protein sequence ID" value="KAG9319169.1"/>
    <property type="molecule type" value="Genomic_DNA"/>
</dbReference>
<feature type="compositionally biased region" description="Low complexity" evidence="2">
    <location>
        <begin position="59"/>
        <end position="70"/>
    </location>
</feature>
<gene>
    <name evidence="3" type="ORF">KVV02_003061</name>
</gene>
<feature type="compositionally biased region" description="Acidic residues" evidence="2">
    <location>
        <begin position="397"/>
        <end position="410"/>
    </location>
</feature>
<organism evidence="3 4">
    <name type="scientific">Mortierella alpina</name>
    <name type="common">Oleaginous fungus</name>
    <name type="synonym">Mortierella renispora</name>
    <dbReference type="NCBI Taxonomy" id="64518"/>
    <lineage>
        <taxon>Eukaryota</taxon>
        <taxon>Fungi</taxon>
        <taxon>Fungi incertae sedis</taxon>
        <taxon>Mucoromycota</taxon>
        <taxon>Mortierellomycotina</taxon>
        <taxon>Mortierellomycetes</taxon>
        <taxon>Mortierellales</taxon>
        <taxon>Mortierellaceae</taxon>
        <taxon>Mortierella</taxon>
    </lineage>
</organism>
<dbReference type="Proteomes" id="UP000717515">
    <property type="component" value="Unassembled WGS sequence"/>
</dbReference>
<dbReference type="InterPro" id="IPR036236">
    <property type="entry name" value="Znf_C2H2_sf"/>
</dbReference>
<protein>
    <submittedName>
        <fullName evidence="3">Uncharacterized protein</fullName>
    </submittedName>
</protein>
<comment type="caution">
    <text evidence="3">The sequence shown here is derived from an EMBL/GenBank/DDBJ whole genome shotgun (WGS) entry which is preliminary data.</text>
</comment>
<name>A0A9P7ZYK7_MORAP</name>
<evidence type="ECO:0000256" key="2">
    <source>
        <dbReference type="SAM" id="MobiDB-lite"/>
    </source>
</evidence>
<feature type="compositionally biased region" description="Polar residues" evidence="2">
    <location>
        <begin position="182"/>
        <end position="192"/>
    </location>
</feature>
<feature type="region of interest" description="Disordered" evidence="2">
    <location>
        <begin position="390"/>
        <end position="454"/>
    </location>
</feature>
<feature type="compositionally biased region" description="Acidic residues" evidence="2">
    <location>
        <begin position="444"/>
        <end position="454"/>
    </location>
</feature>
<dbReference type="SUPFAM" id="SSF57667">
    <property type="entry name" value="beta-beta-alpha zinc fingers"/>
    <property type="match status" value="1"/>
</dbReference>
<reference evidence="3" key="1">
    <citation type="submission" date="2021-07" db="EMBL/GenBank/DDBJ databases">
        <title>Draft genome of Mortierella alpina, strain LL118, isolated from an aspen leaf litter sample.</title>
        <authorList>
            <person name="Yang S."/>
            <person name="Vinatzer B.A."/>
        </authorList>
    </citation>
    <scope>NUCLEOTIDE SEQUENCE</scope>
    <source>
        <strain evidence="3">LL118</strain>
    </source>
</reference>
<evidence type="ECO:0000313" key="4">
    <source>
        <dbReference type="Proteomes" id="UP000717515"/>
    </source>
</evidence>
<feature type="coiled-coil region" evidence="1">
    <location>
        <begin position="224"/>
        <end position="251"/>
    </location>
</feature>
<keyword evidence="1" id="KW-0175">Coiled coil</keyword>
<proteinExistence type="predicted"/>